<dbReference type="Proteomes" id="UP000593758">
    <property type="component" value="Chromosome"/>
</dbReference>
<reference evidence="2 3" key="1">
    <citation type="submission" date="2020-10" db="EMBL/GenBank/DDBJ databases">
        <title>Haloactinobacterium sp. RN3S43, a bacterium isolated from saline soil.</title>
        <authorList>
            <person name="Sun J.-Q."/>
        </authorList>
    </citation>
    <scope>NUCLEOTIDE SEQUENCE [LARGE SCALE GENOMIC DNA]</scope>
    <source>
        <strain evidence="2 3">RN3S43</strain>
    </source>
</reference>
<feature type="region of interest" description="Disordered" evidence="1">
    <location>
        <begin position="1"/>
        <end position="76"/>
    </location>
</feature>
<proteinExistence type="predicted"/>
<dbReference type="RefSeq" id="WP_193498187.1">
    <property type="nucleotide sequence ID" value="NZ_CP063169.1"/>
</dbReference>
<feature type="compositionally biased region" description="Basic and acidic residues" evidence="1">
    <location>
        <begin position="34"/>
        <end position="76"/>
    </location>
</feature>
<sequence>MPERECPNGDDTTSERPRRRHRRAVHPGTGPEPLVDRRLVESGEDRAQRGEDGHDGGTPDRSDDERFLRDVPPHWS</sequence>
<name>A0A7M1SVE2_9MICO</name>
<keyword evidence="3" id="KW-1185">Reference proteome</keyword>
<dbReference type="KEGG" id="halt:IM660_04355"/>
<evidence type="ECO:0000313" key="2">
    <source>
        <dbReference type="EMBL" id="QOR71529.1"/>
    </source>
</evidence>
<dbReference type="AlphaFoldDB" id="A0A7M1SVE2"/>
<organism evidence="2 3">
    <name type="scientific">Ruania alkalisoli</name>
    <dbReference type="NCBI Taxonomy" id="2779775"/>
    <lineage>
        <taxon>Bacteria</taxon>
        <taxon>Bacillati</taxon>
        <taxon>Actinomycetota</taxon>
        <taxon>Actinomycetes</taxon>
        <taxon>Micrococcales</taxon>
        <taxon>Ruaniaceae</taxon>
        <taxon>Ruania</taxon>
    </lineage>
</organism>
<dbReference type="EMBL" id="CP063169">
    <property type="protein sequence ID" value="QOR71529.1"/>
    <property type="molecule type" value="Genomic_DNA"/>
</dbReference>
<evidence type="ECO:0000313" key="3">
    <source>
        <dbReference type="Proteomes" id="UP000593758"/>
    </source>
</evidence>
<accession>A0A7M1SVE2</accession>
<gene>
    <name evidence="2" type="ORF">IM660_04355</name>
</gene>
<protein>
    <submittedName>
        <fullName evidence="2">Uncharacterized protein</fullName>
    </submittedName>
</protein>
<evidence type="ECO:0000256" key="1">
    <source>
        <dbReference type="SAM" id="MobiDB-lite"/>
    </source>
</evidence>